<reference evidence="2" key="1">
    <citation type="submission" date="2018-02" db="EMBL/GenBank/DDBJ databases">
        <title>Rhizophora mucronata_Transcriptome.</title>
        <authorList>
            <person name="Meera S.P."/>
            <person name="Sreeshan A."/>
            <person name="Augustine A."/>
        </authorList>
    </citation>
    <scope>NUCLEOTIDE SEQUENCE</scope>
    <source>
        <tissue evidence="2">Leaf</tissue>
    </source>
</reference>
<dbReference type="AlphaFoldDB" id="A0A2P2NKM7"/>
<keyword evidence="1" id="KW-0472">Membrane</keyword>
<accession>A0A2P2NKM7</accession>
<feature type="transmembrane region" description="Helical" evidence="1">
    <location>
        <begin position="36"/>
        <end position="55"/>
    </location>
</feature>
<organism evidence="2">
    <name type="scientific">Rhizophora mucronata</name>
    <name type="common">Asiatic mangrove</name>
    <dbReference type="NCBI Taxonomy" id="61149"/>
    <lineage>
        <taxon>Eukaryota</taxon>
        <taxon>Viridiplantae</taxon>
        <taxon>Streptophyta</taxon>
        <taxon>Embryophyta</taxon>
        <taxon>Tracheophyta</taxon>
        <taxon>Spermatophyta</taxon>
        <taxon>Magnoliopsida</taxon>
        <taxon>eudicotyledons</taxon>
        <taxon>Gunneridae</taxon>
        <taxon>Pentapetalae</taxon>
        <taxon>rosids</taxon>
        <taxon>fabids</taxon>
        <taxon>Malpighiales</taxon>
        <taxon>Rhizophoraceae</taxon>
        <taxon>Rhizophora</taxon>
    </lineage>
</organism>
<sequence length="56" mass="6427">MAILLTWPFGMMKGVCMQTTGYMQFCFESIICKTTWSLLICIYIILVFSPILLALK</sequence>
<evidence type="ECO:0000256" key="1">
    <source>
        <dbReference type="SAM" id="Phobius"/>
    </source>
</evidence>
<dbReference type="EMBL" id="GGEC01062575">
    <property type="protein sequence ID" value="MBX43059.1"/>
    <property type="molecule type" value="Transcribed_RNA"/>
</dbReference>
<keyword evidence="1" id="KW-0812">Transmembrane</keyword>
<keyword evidence="1" id="KW-1133">Transmembrane helix</keyword>
<name>A0A2P2NKM7_RHIMU</name>
<protein>
    <submittedName>
        <fullName evidence="2">Uncharacterized protein</fullName>
    </submittedName>
</protein>
<evidence type="ECO:0000313" key="2">
    <source>
        <dbReference type="EMBL" id="MBX43059.1"/>
    </source>
</evidence>
<proteinExistence type="predicted"/>